<protein>
    <submittedName>
        <fullName evidence="1">Uncharacterized protein</fullName>
    </submittedName>
</protein>
<name>F4CNT4_PSEUX</name>
<dbReference type="RefSeq" id="WP_013672487.1">
    <property type="nucleotide sequence ID" value="NC_015312.1"/>
</dbReference>
<dbReference type="OrthoDB" id="3583139at2"/>
<proteinExistence type="predicted"/>
<sequence length="84" mass="10039">MFKSHCSTSKHHNDDYGKHCDDNWSDKHHNWDDKYSHCWDNGRYDDDYCDKSSYSDSHCHDSYDKGCHDNYDHSSSYGSHHAYN</sequence>
<dbReference type="EMBL" id="CP002593">
    <property type="protein sequence ID" value="AEA27984.1"/>
    <property type="molecule type" value="Genomic_DNA"/>
</dbReference>
<reference evidence="1 3" key="1">
    <citation type="journal article" date="2011" name="J. Bacteriol.">
        <title>Genome sequence of the 1,4-dioxane-degrading Pseudonocardia dioxanivorans strain CB1190.</title>
        <authorList>
            <person name="Sales C.M."/>
            <person name="Mahendra S."/>
            <person name="Grostern A."/>
            <person name="Parales R.E."/>
            <person name="Goodwin L.A."/>
            <person name="Woyke T."/>
            <person name="Nolan M."/>
            <person name="Lapidus A."/>
            <person name="Chertkov O."/>
            <person name="Ovchinnikova G."/>
            <person name="Sczyrba A."/>
            <person name="Alvarez-Cohen L."/>
        </authorList>
    </citation>
    <scope>NUCLEOTIDE SEQUENCE [LARGE SCALE GENOMIC DNA]</scope>
    <source>
        <strain evidence="3">ATCC 55486 / DSM 44775 / JCM 13855 / CB1190</strain>
        <strain evidence="1">CB1190</strain>
    </source>
</reference>
<evidence type="ECO:0000313" key="1">
    <source>
        <dbReference type="EMBL" id="AEA22546.1"/>
    </source>
</evidence>
<dbReference type="EMBL" id="CP002593">
    <property type="protein sequence ID" value="AEA22546.1"/>
    <property type="molecule type" value="Genomic_DNA"/>
</dbReference>
<evidence type="ECO:0000313" key="3">
    <source>
        <dbReference type="Proteomes" id="UP000007809"/>
    </source>
</evidence>
<evidence type="ECO:0000313" key="2">
    <source>
        <dbReference type="EMBL" id="AEA27984.1"/>
    </source>
</evidence>
<organism evidence="1 3">
    <name type="scientific">Pseudonocardia dioxanivorans (strain ATCC 55486 / DSM 44775 / JCM 13855 / CB1190)</name>
    <dbReference type="NCBI Taxonomy" id="675635"/>
    <lineage>
        <taxon>Bacteria</taxon>
        <taxon>Bacillati</taxon>
        <taxon>Actinomycetota</taxon>
        <taxon>Actinomycetes</taxon>
        <taxon>Pseudonocardiales</taxon>
        <taxon>Pseudonocardiaceae</taxon>
        <taxon>Pseudonocardia</taxon>
    </lineage>
</organism>
<dbReference type="KEGG" id="pdx:Psed_0271"/>
<dbReference type="Proteomes" id="UP000007809">
    <property type="component" value="Chromosome"/>
</dbReference>
<gene>
    <name evidence="1" type="ordered locus">Psed_0271</name>
    <name evidence="2" type="ordered locus">Psed_5860</name>
</gene>
<dbReference type="KEGG" id="pdx:Psed_5860"/>
<dbReference type="HOGENOM" id="CLU_2525110_0_0_11"/>
<keyword evidence="3" id="KW-1185">Reference proteome</keyword>
<dbReference type="AlphaFoldDB" id="F4CNT4"/>
<accession>F4CNT4</accession>